<evidence type="ECO:0000313" key="1">
    <source>
        <dbReference type="EMBL" id="GAG65912.1"/>
    </source>
</evidence>
<accession>X1A6X3</accession>
<sequence length="41" mass="4572">MEGYETAYQHKNSDVQGKEASGVGIEIERIILQEILKIPPS</sequence>
<proteinExistence type="predicted"/>
<reference evidence="1" key="1">
    <citation type="journal article" date="2014" name="Front. Microbiol.">
        <title>High frequency of phylogenetically diverse reductive dehalogenase-homologous genes in deep subseafloor sedimentary metagenomes.</title>
        <authorList>
            <person name="Kawai M."/>
            <person name="Futagami T."/>
            <person name="Toyoda A."/>
            <person name="Takaki Y."/>
            <person name="Nishi S."/>
            <person name="Hori S."/>
            <person name="Arai W."/>
            <person name="Tsubouchi T."/>
            <person name="Morono Y."/>
            <person name="Uchiyama I."/>
            <person name="Ito T."/>
            <person name="Fujiyama A."/>
            <person name="Inagaki F."/>
            <person name="Takami H."/>
        </authorList>
    </citation>
    <scope>NUCLEOTIDE SEQUENCE</scope>
    <source>
        <strain evidence="1">Expedition CK06-06</strain>
    </source>
</reference>
<dbReference type="EMBL" id="BART01001280">
    <property type="protein sequence ID" value="GAG65912.1"/>
    <property type="molecule type" value="Genomic_DNA"/>
</dbReference>
<comment type="caution">
    <text evidence="1">The sequence shown here is derived from an EMBL/GenBank/DDBJ whole genome shotgun (WGS) entry which is preliminary data.</text>
</comment>
<gene>
    <name evidence="1" type="ORF">S01H4_04686</name>
</gene>
<protein>
    <submittedName>
        <fullName evidence="1">Uncharacterized protein</fullName>
    </submittedName>
</protein>
<dbReference type="AlphaFoldDB" id="X1A6X3"/>
<organism evidence="1">
    <name type="scientific">marine sediment metagenome</name>
    <dbReference type="NCBI Taxonomy" id="412755"/>
    <lineage>
        <taxon>unclassified sequences</taxon>
        <taxon>metagenomes</taxon>
        <taxon>ecological metagenomes</taxon>
    </lineage>
</organism>
<name>X1A6X3_9ZZZZ</name>